<dbReference type="Gene3D" id="1.10.10.60">
    <property type="entry name" value="Homeodomain-like"/>
    <property type="match status" value="1"/>
</dbReference>
<keyword evidence="1" id="KW-0805">Transcription regulation</keyword>
<gene>
    <name evidence="6" type="ORF">HF577_09405</name>
</gene>
<dbReference type="Pfam" id="PF12852">
    <property type="entry name" value="Cupin_6"/>
    <property type="match status" value="1"/>
</dbReference>
<accession>A0ABX1RDS3</accession>
<dbReference type="PROSITE" id="PS00041">
    <property type="entry name" value="HTH_ARAC_FAMILY_1"/>
    <property type="match status" value="1"/>
</dbReference>
<dbReference type="InterPro" id="IPR009057">
    <property type="entry name" value="Homeodomain-like_sf"/>
</dbReference>
<name>A0ABX1RDS3_9PSEU</name>
<dbReference type="EMBL" id="JAAXKY010000021">
    <property type="protein sequence ID" value="NMH77306.1"/>
    <property type="molecule type" value="Genomic_DNA"/>
</dbReference>
<feature type="domain" description="HTH araC/xylS-type" evidence="5">
    <location>
        <begin position="205"/>
        <end position="303"/>
    </location>
</feature>
<evidence type="ECO:0000256" key="1">
    <source>
        <dbReference type="ARBA" id="ARBA00023015"/>
    </source>
</evidence>
<keyword evidence="3" id="KW-0804">Transcription</keyword>
<dbReference type="PANTHER" id="PTHR46796:SF7">
    <property type="entry name" value="ARAC FAMILY TRANSCRIPTIONAL REGULATOR"/>
    <property type="match status" value="1"/>
</dbReference>
<feature type="region of interest" description="Disordered" evidence="4">
    <location>
        <begin position="296"/>
        <end position="315"/>
    </location>
</feature>
<evidence type="ECO:0000256" key="2">
    <source>
        <dbReference type="ARBA" id="ARBA00023125"/>
    </source>
</evidence>
<evidence type="ECO:0000313" key="7">
    <source>
        <dbReference type="Proteomes" id="UP001296706"/>
    </source>
</evidence>
<feature type="compositionally biased region" description="Polar residues" evidence="4">
    <location>
        <begin position="306"/>
        <end position="315"/>
    </location>
</feature>
<reference evidence="6 7" key="1">
    <citation type="submission" date="2020-04" db="EMBL/GenBank/DDBJ databases">
        <authorList>
            <person name="Klaysubun C."/>
            <person name="Duangmal K."/>
            <person name="Lipun K."/>
        </authorList>
    </citation>
    <scope>NUCLEOTIDE SEQUENCE [LARGE SCALE GENOMIC DNA]</scope>
    <source>
        <strain evidence="6 7">JCM 11839</strain>
    </source>
</reference>
<dbReference type="Pfam" id="PF12833">
    <property type="entry name" value="HTH_18"/>
    <property type="match status" value="1"/>
</dbReference>
<keyword evidence="2" id="KW-0238">DNA-binding</keyword>
<dbReference type="Gene3D" id="2.60.120.10">
    <property type="entry name" value="Jelly Rolls"/>
    <property type="match status" value="1"/>
</dbReference>
<proteinExistence type="predicted"/>
<dbReference type="SMART" id="SM00342">
    <property type="entry name" value="HTH_ARAC"/>
    <property type="match status" value="1"/>
</dbReference>
<dbReference type="RefSeq" id="WP_169395371.1">
    <property type="nucleotide sequence ID" value="NZ_BAAAJH010000010.1"/>
</dbReference>
<dbReference type="Proteomes" id="UP001296706">
    <property type="component" value="Unassembled WGS sequence"/>
</dbReference>
<evidence type="ECO:0000259" key="5">
    <source>
        <dbReference type="PROSITE" id="PS01124"/>
    </source>
</evidence>
<dbReference type="InterPro" id="IPR050204">
    <property type="entry name" value="AraC_XylS_family_regulators"/>
</dbReference>
<dbReference type="InterPro" id="IPR014710">
    <property type="entry name" value="RmlC-like_jellyroll"/>
</dbReference>
<sequence>MDLLADVLAVAGVRGVLGARIDAAEAWGISWSSIGGAAFYAVTAGTAWLGLPGRAPEQLMPGDVVLLPTGTAHTLSSDPDAAVTSCDCATAERARTEGSVLRFGSGEIQTHVLGASYEYDPAVSIQVLASLPEMVHIRADNGGTCLDDTVRLLARELAHPQLATAVVLNRLVDILLVQLLRVWLAQKPAEARGSWLGVLSDPLVSVAIAKLHQDPARAWTTELLAAEVAVSRTTLARRFRTVAGETPGRYLTRLRMDLAAVRLRDTGDTLETVAHSVGYTSVYAFGRAFRRDRRQAPGSYRGTARAATSTVAGRG</sequence>
<dbReference type="InterPro" id="IPR018060">
    <property type="entry name" value="HTH_AraC"/>
</dbReference>
<dbReference type="InterPro" id="IPR032783">
    <property type="entry name" value="AraC_lig"/>
</dbReference>
<evidence type="ECO:0000256" key="3">
    <source>
        <dbReference type="ARBA" id="ARBA00023163"/>
    </source>
</evidence>
<evidence type="ECO:0000313" key="6">
    <source>
        <dbReference type="EMBL" id="NMH77306.1"/>
    </source>
</evidence>
<keyword evidence="7" id="KW-1185">Reference proteome</keyword>
<evidence type="ECO:0000256" key="4">
    <source>
        <dbReference type="SAM" id="MobiDB-lite"/>
    </source>
</evidence>
<dbReference type="PROSITE" id="PS01124">
    <property type="entry name" value="HTH_ARAC_FAMILY_2"/>
    <property type="match status" value="1"/>
</dbReference>
<organism evidence="6 7">
    <name type="scientific">Pseudonocardia xinjiangensis</name>
    <dbReference type="NCBI Taxonomy" id="75289"/>
    <lineage>
        <taxon>Bacteria</taxon>
        <taxon>Bacillati</taxon>
        <taxon>Actinomycetota</taxon>
        <taxon>Actinomycetes</taxon>
        <taxon>Pseudonocardiales</taxon>
        <taxon>Pseudonocardiaceae</taxon>
        <taxon>Pseudonocardia</taxon>
    </lineage>
</organism>
<protein>
    <submittedName>
        <fullName evidence="6">AraC family transcriptional regulator</fullName>
    </submittedName>
</protein>
<dbReference type="PANTHER" id="PTHR46796">
    <property type="entry name" value="HTH-TYPE TRANSCRIPTIONAL ACTIVATOR RHAS-RELATED"/>
    <property type="match status" value="1"/>
</dbReference>
<dbReference type="InterPro" id="IPR018062">
    <property type="entry name" value="HTH_AraC-typ_CS"/>
</dbReference>
<dbReference type="SUPFAM" id="SSF46689">
    <property type="entry name" value="Homeodomain-like"/>
    <property type="match status" value="2"/>
</dbReference>
<comment type="caution">
    <text evidence="6">The sequence shown here is derived from an EMBL/GenBank/DDBJ whole genome shotgun (WGS) entry which is preliminary data.</text>
</comment>